<proteinExistence type="predicted"/>
<dbReference type="AlphaFoldDB" id="A0A2S5KV57"/>
<keyword evidence="1" id="KW-0812">Transmembrane</keyword>
<accession>A0A2S5KV57</accession>
<evidence type="ECO:0000256" key="1">
    <source>
        <dbReference type="SAM" id="Phobius"/>
    </source>
</evidence>
<name>A0A2S5KV57_9PROT</name>
<evidence type="ECO:0000313" key="3">
    <source>
        <dbReference type="Proteomes" id="UP000238196"/>
    </source>
</evidence>
<feature type="transmembrane region" description="Helical" evidence="1">
    <location>
        <begin position="54"/>
        <end position="79"/>
    </location>
</feature>
<evidence type="ECO:0000313" key="2">
    <source>
        <dbReference type="EMBL" id="PPC78737.1"/>
    </source>
</evidence>
<gene>
    <name evidence="2" type="ORF">C4K68_04325</name>
</gene>
<dbReference type="OrthoDB" id="10006317at2"/>
<protein>
    <submittedName>
        <fullName evidence="2">Uncharacterized protein</fullName>
    </submittedName>
</protein>
<dbReference type="EMBL" id="PRLP01000012">
    <property type="protein sequence ID" value="PPC78737.1"/>
    <property type="molecule type" value="Genomic_DNA"/>
</dbReference>
<dbReference type="Proteomes" id="UP000238196">
    <property type="component" value="Unassembled WGS sequence"/>
</dbReference>
<organism evidence="2 3">
    <name type="scientific">Proteobacteria bacterium 228</name>
    <dbReference type="NCBI Taxonomy" id="2083153"/>
    <lineage>
        <taxon>Bacteria</taxon>
        <taxon>Pseudomonadati</taxon>
        <taxon>Pseudomonadota</taxon>
    </lineage>
</organism>
<keyword evidence="1" id="KW-0472">Membrane</keyword>
<reference evidence="2 3" key="1">
    <citation type="submission" date="2018-02" db="EMBL/GenBank/DDBJ databases">
        <title>novel marine gammaproteobacteria from coastal saline agro ecosystem.</title>
        <authorList>
            <person name="Krishnan R."/>
            <person name="Ramesh Kumar N."/>
        </authorList>
    </citation>
    <scope>NUCLEOTIDE SEQUENCE [LARGE SCALE GENOMIC DNA]</scope>
    <source>
        <strain evidence="2 3">228</strain>
    </source>
</reference>
<comment type="caution">
    <text evidence="2">The sequence shown here is derived from an EMBL/GenBank/DDBJ whole genome shotgun (WGS) entry which is preliminary data.</text>
</comment>
<feature type="transmembrane region" description="Helical" evidence="1">
    <location>
        <begin position="12"/>
        <end position="34"/>
    </location>
</feature>
<keyword evidence="1" id="KW-1133">Transmembrane helix</keyword>
<sequence length="167" mass="18720">MQTDTILTTYRISPLSLIKPVILFLFLLILAANLQPPLENWLIVQLTDLKKVDFIADFIFVSWASIIPWLLYIPALLALKKLIKQLLYTFNMSLDVTADAVRLNSGWPISYKAHIKFNRIESVRLEAMGYPVNKCANVEIVGLGGTKIELKHLAAAQDLAAQIGQPC</sequence>